<protein>
    <submittedName>
        <fullName evidence="1">Uncharacterized protein</fullName>
    </submittedName>
</protein>
<dbReference type="RefSeq" id="XP_009063726.1">
    <property type="nucleotide sequence ID" value="XM_009065478.1"/>
</dbReference>
<dbReference type="CTD" id="20236475"/>
<evidence type="ECO:0000313" key="2">
    <source>
        <dbReference type="Proteomes" id="UP000030746"/>
    </source>
</evidence>
<proteinExistence type="predicted"/>
<dbReference type="KEGG" id="lgi:LOTGIDRAFT_154970"/>
<dbReference type="HOGENOM" id="CLU_010254_1_2_1"/>
<dbReference type="GeneID" id="20236475"/>
<name>V3ZSE9_LOTGI</name>
<organism evidence="1 2">
    <name type="scientific">Lottia gigantea</name>
    <name type="common">Giant owl limpet</name>
    <dbReference type="NCBI Taxonomy" id="225164"/>
    <lineage>
        <taxon>Eukaryota</taxon>
        <taxon>Metazoa</taxon>
        <taxon>Spiralia</taxon>
        <taxon>Lophotrochozoa</taxon>
        <taxon>Mollusca</taxon>
        <taxon>Gastropoda</taxon>
        <taxon>Patellogastropoda</taxon>
        <taxon>Lottioidea</taxon>
        <taxon>Lottiidae</taxon>
        <taxon>Lottia</taxon>
    </lineage>
</organism>
<dbReference type="Proteomes" id="UP000030746">
    <property type="component" value="Unassembled WGS sequence"/>
</dbReference>
<sequence length="330" mass="38408">MNTSIEINDDETFIENRKRVISNIIKAVSNKFLTVKGQIEIDGEIFQDGKHKQFMKLLGFNAKTFHTIFRNMEEKSDPSDSISDAGLFAWDCETYSESETRKAIHVACTLINLEKLKKMLDRINNLFPDLNPTDNVPEEFYNKLMNIVEIFVGNLFHNVKLKVFHKTDSLYISSRNWDKLNRAGLVSENEYCKGKNDYGDGGIIFGLYLAPNVKYNIILTSDGVLKEKKTFKGYFNNKTSVEDYIQLASGHDVTNEFNKRWERSFTNGVVIPKDDDKQKKVFRSYLNLVKRKPPNSEGLMFPYSYKDKYSFDENYEFDDSDYIYIQEESD</sequence>
<reference evidence="1 2" key="1">
    <citation type="journal article" date="2013" name="Nature">
        <title>Insights into bilaterian evolution from three spiralian genomes.</title>
        <authorList>
            <person name="Simakov O."/>
            <person name="Marletaz F."/>
            <person name="Cho S.J."/>
            <person name="Edsinger-Gonzales E."/>
            <person name="Havlak P."/>
            <person name="Hellsten U."/>
            <person name="Kuo D.H."/>
            <person name="Larsson T."/>
            <person name="Lv J."/>
            <person name="Arendt D."/>
            <person name="Savage R."/>
            <person name="Osoegawa K."/>
            <person name="de Jong P."/>
            <person name="Grimwood J."/>
            <person name="Chapman J.A."/>
            <person name="Shapiro H."/>
            <person name="Aerts A."/>
            <person name="Otillar R.P."/>
            <person name="Terry A.Y."/>
            <person name="Boore J.L."/>
            <person name="Grigoriev I.V."/>
            <person name="Lindberg D.R."/>
            <person name="Seaver E.C."/>
            <person name="Weisblat D.A."/>
            <person name="Putnam N.H."/>
            <person name="Rokhsar D.S."/>
        </authorList>
    </citation>
    <scope>NUCLEOTIDE SEQUENCE [LARGE SCALE GENOMIC DNA]</scope>
</reference>
<keyword evidence="2" id="KW-1185">Reference proteome</keyword>
<dbReference type="AlphaFoldDB" id="V3ZSE9"/>
<gene>
    <name evidence="1" type="ORF">LOTGIDRAFT_154970</name>
</gene>
<dbReference type="EMBL" id="KB203274">
    <property type="protein sequence ID" value="ESO85480.1"/>
    <property type="molecule type" value="Genomic_DNA"/>
</dbReference>
<accession>V3ZSE9</accession>
<evidence type="ECO:0000313" key="1">
    <source>
        <dbReference type="EMBL" id="ESO85480.1"/>
    </source>
</evidence>